<evidence type="ECO:0000256" key="1">
    <source>
        <dbReference type="ARBA" id="ARBA00022737"/>
    </source>
</evidence>
<protein>
    <submittedName>
        <fullName evidence="5">Protein VAPYRIN-like</fullName>
    </submittedName>
</protein>
<keyword evidence="2" id="KW-0040">ANK repeat</keyword>
<reference evidence="5" key="1">
    <citation type="submission" date="2025-08" db="UniProtKB">
        <authorList>
            <consortium name="RefSeq"/>
        </authorList>
    </citation>
    <scope>IDENTIFICATION</scope>
    <source>
        <tissue evidence="5">Leaves</tissue>
    </source>
</reference>
<dbReference type="PROSITE" id="PS50297">
    <property type="entry name" value="ANK_REP_REGION"/>
    <property type="match status" value="5"/>
</dbReference>
<evidence type="ECO:0000256" key="2">
    <source>
        <dbReference type="ARBA" id="ARBA00023043"/>
    </source>
</evidence>
<dbReference type="AlphaFoldDB" id="A0A2I4FDU7"/>
<dbReference type="Gene3D" id="2.60.40.10">
    <property type="entry name" value="Immunoglobulins"/>
    <property type="match status" value="1"/>
</dbReference>
<dbReference type="PRINTS" id="PR01415">
    <property type="entry name" value="ANKYRIN"/>
</dbReference>
<dbReference type="InterPro" id="IPR008962">
    <property type="entry name" value="PapD-like_sf"/>
</dbReference>
<dbReference type="SMART" id="SM00248">
    <property type="entry name" value="ANK"/>
    <property type="match status" value="9"/>
</dbReference>
<dbReference type="PROSITE" id="PS50202">
    <property type="entry name" value="MSP"/>
    <property type="match status" value="1"/>
</dbReference>
<dbReference type="STRING" id="51240.A0A2I4FDU7"/>
<evidence type="ECO:0000313" key="5">
    <source>
        <dbReference type="RefSeq" id="XP_018829820.1"/>
    </source>
</evidence>
<dbReference type="InterPro" id="IPR002110">
    <property type="entry name" value="Ankyrin_rpt"/>
</dbReference>
<dbReference type="Proteomes" id="UP000235220">
    <property type="component" value="Chromosome 4"/>
</dbReference>
<dbReference type="GeneID" id="108997887"/>
<dbReference type="Pfam" id="PF12796">
    <property type="entry name" value="Ank_2"/>
    <property type="match status" value="3"/>
</dbReference>
<dbReference type="Gramene" id="Jr04_05790_p1">
    <property type="protein sequence ID" value="cds.Jr04_05790_p1"/>
    <property type="gene ID" value="Jr04_05790"/>
</dbReference>
<dbReference type="PANTHER" id="PTHR24126">
    <property type="entry name" value="ANKYRIN REPEAT, PH AND SEC7 DOMAIN CONTAINING PROTEIN SECG-RELATED"/>
    <property type="match status" value="1"/>
</dbReference>
<name>A0A2I4FDU7_JUGRE</name>
<dbReference type="InterPro" id="IPR013783">
    <property type="entry name" value="Ig-like_fold"/>
</dbReference>
<dbReference type="KEGG" id="jre:108997887"/>
<evidence type="ECO:0000313" key="4">
    <source>
        <dbReference type="Proteomes" id="UP000235220"/>
    </source>
</evidence>
<dbReference type="InterPro" id="IPR036770">
    <property type="entry name" value="Ankyrin_rpt-contain_sf"/>
</dbReference>
<evidence type="ECO:0000256" key="3">
    <source>
        <dbReference type="SAM" id="MobiDB-lite"/>
    </source>
</evidence>
<organism evidence="4 5">
    <name type="scientific">Juglans regia</name>
    <name type="common">English walnut</name>
    <dbReference type="NCBI Taxonomy" id="51240"/>
    <lineage>
        <taxon>Eukaryota</taxon>
        <taxon>Viridiplantae</taxon>
        <taxon>Streptophyta</taxon>
        <taxon>Embryophyta</taxon>
        <taxon>Tracheophyta</taxon>
        <taxon>Spermatophyta</taxon>
        <taxon>Magnoliopsida</taxon>
        <taxon>eudicotyledons</taxon>
        <taxon>Gunneridae</taxon>
        <taxon>Pentapetalae</taxon>
        <taxon>rosids</taxon>
        <taxon>fabids</taxon>
        <taxon>Fagales</taxon>
        <taxon>Juglandaceae</taxon>
        <taxon>Juglans</taxon>
    </lineage>
</organism>
<gene>
    <name evidence="5" type="primary">LOC108997887</name>
</gene>
<dbReference type="SUPFAM" id="SSF48403">
    <property type="entry name" value="Ankyrin repeat"/>
    <property type="match status" value="1"/>
</dbReference>
<dbReference type="RefSeq" id="XP_018829820.1">
    <property type="nucleotide sequence ID" value="XM_018974275.2"/>
</dbReference>
<feature type="region of interest" description="Disordered" evidence="3">
    <location>
        <begin position="500"/>
        <end position="539"/>
    </location>
</feature>
<proteinExistence type="predicted"/>
<dbReference type="SUPFAM" id="SSF49354">
    <property type="entry name" value="PapD-like"/>
    <property type="match status" value="1"/>
</dbReference>
<dbReference type="OrthoDB" id="194358at2759"/>
<dbReference type="InterPro" id="IPR000535">
    <property type="entry name" value="MSP_dom"/>
</dbReference>
<dbReference type="Pfam" id="PF00023">
    <property type="entry name" value="Ank"/>
    <property type="match status" value="2"/>
</dbReference>
<feature type="compositionally biased region" description="Basic residues" evidence="3">
    <location>
        <begin position="516"/>
        <end position="525"/>
    </location>
</feature>
<keyword evidence="1" id="KW-0677">Repeat</keyword>
<accession>A0A2I4FDU7</accession>
<sequence>MDRLISLEPSNLVPILIEHGQKCYGVLTLRNVMYTMPVAFRLQPLIKTRYTIRPQSGIISPLATLTVEIIYHLPPGSNLPHSFPRSDDSFLLHSVVVPGAAIKEPSSMFDAVPNDWFTTKKKQVFIDSGIKTMFVGPPVLAQLVADGSMDEIREVLEKSDPALRAVDSIDAHGQTLLHLAIAQSRADLVQLLLEFEPDVEAQSRSGSSPLESAAASGETLIVELLLAHRASTERLETSTWGPIHLAAGGGHTEVLRLLLLKGANVDALTKHGNTALHLSVEERRRDCARLLLANWARPDVHNTEEADTPLHIAAGIGDEQMVKLLLQKGANKDIRNRVGKTAYDVAVDYGHNRLFDALKLGDSLCVAARKGEVRTIQRLLENGAVINGRDQNGWTALHRASFKGKIDAVRALLEKGISIDAKDEDGYTALHCAVESGQTEVIELIVKKGADVEARTNKGVTALQIAESLHYIGITRILVHGGATNDNMILVPAISPPVPFRNKMRAPQDQGEMGGLKKKSSRTKAPRASLDRPVPLAVL</sequence>
<dbReference type="Gene3D" id="1.25.40.20">
    <property type="entry name" value="Ankyrin repeat-containing domain"/>
    <property type="match status" value="4"/>
</dbReference>
<dbReference type="PANTHER" id="PTHR24126:SF42">
    <property type="entry name" value="PROTEIN VAPYRIN-LIKE-LIKE"/>
    <property type="match status" value="1"/>
</dbReference>
<dbReference type="PROSITE" id="PS50088">
    <property type="entry name" value="ANK_REPEAT"/>
    <property type="match status" value="7"/>
</dbReference>
<keyword evidence="4" id="KW-1185">Reference proteome</keyword>